<dbReference type="Proteomes" id="UP000199308">
    <property type="component" value="Unassembled WGS sequence"/>
</dbReference>
<keyword evidence="1" id="KW-0812">Transmembrane</keyword>
<sequence length="178" mass="19074">MKYQNAPTKGFTLIELIVVIVVLGVLAVVALPKFINIQDDARDAVNKQVVAALKGTSALVAKKALIANIVDGEIEIGDEDIDVEGGYIAGHWNNAWRYALNVGQEISFTRTNQECTINELCGVGNQRNAPGLPFSTGGQRGLVLIWAKGTRLSDRCYSYYFNAGDGSAPLIGSVNEGC</sequence>
<dbReference type="InterPro" id="IPR045584">
    <property type="entry name" value="Pilin-like"/>
</dbReference>
<evidence type="ECO:0000313" key="2">
    <source>
        <dbReference type="EMBL" id="SES98625.1"/>
    </source>
</evidence>
<dbReference type="Gene3D" id="3.30.700.10">
    <property type="entry name" value="Glycoprotein, Type 4 Pilin"/>
    <property type="match status" value="1"/>
</dbReference>
<keyword evidence="1" id="KW-1133">Transmembrane helix</keyword>
<reference evidence="2 3" key="1">
    <citation type="submission" date="2016-10" db="EMBL/GenBank/DDBJ databases">
        <authorList>
            <person name="de Groot N.N."/>
        </authorList>
    </citation>
    <scope>NUCLEOTIDE SEQUENCE [LARGE SCALE GENOMIC DNA]</scope>
    <source>
        <strain evidence="2 3">DSM 19706</strain>
    </source>
</reference>
<accession>A0A1I0AWM7</accession>
<dbReference type="STRING" id="349064.SAMN05660429_00838"/>
<gene>
    <name evidence="2" type="ORF">SAMN05660429_00838</name>
</gene>
<name>A0A1I0AWM7_THASX</name>
<dbReference type="SUPFAM" id="SSF54523">
    <property type="entry name" value="Pili subunits"/>
    <property type="match status" value="1"/>
</dbReference>
<evidence type="ECO:0000256" key="1">
    <source>
        <dbReference type="SAM" id="Phobius"/>
    </source>
</evidence>
<dbReference type="EMBL" id="FOHK01000003">
    <property type="protein sequence ID" value="SES98625.1"/>
    <property type="molecule type" value="Genomic_DNA"/>
</dbReference>
<evidence type="ECO:0000313" key="3">
    <source>
        <dbReference type="Proteomes" id="UP000199308"/>
    </source>
</evidence>
<protein>
    <submittedName>
        <fullName evidence="2">MSHA pilin protein MshA</fullName>
    </submittedName>
</protein>
<organism evidence="2 3">
    <name type="scientific">Thalassotalea agarivorans</name>
    <name type="common">Thalassomonas agarivorans</name>
    <dbReference type="NCBI Taxonomy" id="349064"/>
    <lineage>
        <taxon>Bacteria</taxon>
        <taxon>Pseudomonadati</taxon>
        <taxon>Pseudomonadota</taxon>
        <taxon>Gammaproteobacteria</taxon>
        <taxon>Alteromonadales</taxon>
        <taxon>Colwelliaceae</taxon>
        <taxon>Thalassotalea</taxon>
    </lineage>
</organism>
<keyword evidence="3" id="KW-1185">Reference proteome</keyword>
<dbReference type="Pfam" id="PF07963">
    <property type="entry name" value="N_methyl"/>
    <property type="match status" value="1"/>
</dbReference>
<feature type="transmembrane region" description="Helical" evidence="1">
    <location>
        <begin position="12"/>
        <end position="31"/>
    </location>
</feature>
<dbReference type="NCBIfam" id="TIGR02532">
    <property type="entry name" value="IV_pilin_GFxxxE"/>
    <property type="match status" value="1"/>
</dbReference>
<proteinExistence type="predicted"/>
<dbReference type="AlphaFoldDB" id="A0A1I0AWM7"/>
<dbReference type="OrthoDB" id="5828185at2"/>
<dbReference type="RefSeq" id="WP_093327938.1">
    <property type="nucleotide sequence ID" value="NZ_AP027363.1"/>
</dbReference>
<keyword evidence="1" id="KW-0472">Membrane</keyword>
<dbReference type="PROSITE" id="PS00409">
    <property type="entry name" value="PROKAR_NTER_METHYL"/>
    <property type="match status" value="1"/>
</dbReference>
<dbReference type="InterPro" id="IPR012902">
    <property type="entry name" value="N_methyl_site"/>
</dbReference>